<feature type="domain" description="Multidrug resistance protein MdtA-like alpha-helical hairpin" evidence="9">
    <location>
        <begin position="136"/>
        <end position="205"/>
    </location>
</feature>
<dbReference type="RefSeq" id="WP_382270593.1">
    <property type="nucleotide sequence ID" value="NZ_JBHTBU010000001.1"/>
</dbReference>
<evidence type="ECO:0000259" key="12">
    <source>
        <dbReference type="Pfam" id="PF25967"/>
    </source>
</evidence>
<evidence type="ECO:0000256" key="8">
    <source>
        <dbReference type="SAM" id="Phobius"/>
    </source>
</evidence>
<dbReference type="PANTHER" id="PTHR30469:SF12">
    <property type="entry name" value="MULTIDRUG RESISTANCE PROTEIN MDTA"/>
    <property type="match status" value="1"/>
</dbReference>
<feature type="compositionally biased region" description="Basic and acidic residues" evidence="7">
    <location>
        <begin position="426"/>
        <end position="440"/>
    </location>
</feature>
<keyword evidence="8" id="KW-1133">Transmembrane helix</keyword>
<gene>
    <name evidence="13" type="ORF">ACFQPC_05360</name>
</gene>
<evidence type="ECO:0000259" key="11">
    <source>
        <dbReference type="Pfam" id="PF25944"/>
    </source>
</evidence>
<dbReference type="InterPro" id="IPR058625">
    <property type="entry name" value="MdtA-like_BSH"/>
</dbReference>
<dbReference type="NCBIfam" id="NF008589">
    <property type="entry name" value="PRK11556.1"/>
    <property type="match status" value="1"/>
</dbReference>
<dbReference type="Pfam" id="PF25944">
    <property type="entry name" value="Beta-barrel_RND"/>
    <property type="match status" value="1"/>
</dbReference>
<proteinExistence type="inferred from homology"/>
<feature type="domain" description="Multidrug resistance protein MdtA-like beta-barrel" evidence="11">
    <location>
        <begin position="242"/>
        <end position="325"/>
    </location>
</feature>
<evidence type="ECO:0000313" key="13">
    <source>
        <dbReference type="EMBL" id="MFC7287461.1"/>
    </source>
</evidence>
<evidence type="ECO:0000259" key="10">
    <source>
        <dbReference type="Pfam" id="PF25917"/>
    </source>
</evidence>
<comment type="caution">
    <text evidence="13">The sequence shown here is derived from an EMBL/GenBank/DDBJ whole genome shotgun (WGS) entry which is preliminary data.</text>
</comment>
<keyword evidence="6 8" id="KW-0472">Membrane</keyword>
<dbReference type="EMBL" id="JBHTBU010000001">
    <property type="protein sequence ID" value="MFC7287461.1"/>
    <property type="molecule type" value="Genomic_DNA"/>
</dbReference>
<keyword evidence="3" id="KW-0813">Transport</keyword>
<dbReference type="Gene3D" id="1.10.287.470">
    <property type="entry name" value="Helix hairpin bin"/>
    <property type="match status" value="1"/>
</dbReference>
<comment type="subcellular location">
    <subcellularLocation>
        <location evidence="1">Cell membrane</location>
    </subcellularLocation>
</comment>
<comment type="similarity">
    <text evidence="2">Belongs to the membrane fusion protein (MFP) (TC 8.A.1) family.</text>
</comment>
<evidence type="ECO:0000256" key="4">
    <source>
        <dbReference type="ARBA" id="ARBA00022475"/>
    </source>
</evidence>
<reference evidence="14" key="1">
    <citation type="journal article" date="2019" name="Int. J. Syst. Evol. Microbiol.">
        <title>The Global Catalogue of Microorganisms (GCM) 10K type strain sequencing project: providing services to taxonomists for standard genome sequencing and annotation.</title>
        <authorList>
            <consortium name="The Broad Institute Genomics Platform"/>
            <consortium name="The Broad Institute Genome Sequencing Center for Infectious Disease"/>
            <person name="Wu L."/>
            <person name="Ma J."/>
        </authorList>
    </citation>
    <scope>NUCLEOTIDE SEQUENCE [LARGE SCALE GENOMIC DNA]</scope>
    <source>
        <strain evidence="14">KACC 12508</strain>
    </source>
</reference>
<dbReference type="Gene3D" id="2.40.50.100">
    <property type="match status" value="1"/>
</dbReference>
<evidence type="ECO:0000256" key="1">
    <source>
        <dbReference type="ARBA" id="ARBA00004236"/>
    </source>
</evidence>
<evidence type="ECO:0000256" key="7">
    <source>
        <dbReference type="SAM" id="MobiDB-lite"/>
    </source>
</evidence>
<dbReference type="Pfam" id="PF25876">
    <property type="entry name" value="HH_MFP_RND"/>
    <property type="match status" value="1"/>
</dbReference>
<dbReference type="SUPFAM" id="SSF111369">
    <property type="entry name" value="HlyD-like secretion proteins"/>
    <property type="match status" value="1"/>
</dbReference>
<dbReference type="InterPro" id="IPR006143">
    <property type="entry name" value="RND_pump_MFP"/>
</dbReference>
<evidence type="ECO:0000256" key="2">
    <source>
        <dbReference type="ARBA" id="ARBA00009477"/>
    </source>
</evidence>
<evidence type="ECO:0000259" key="9">
    <source>
        <dbReference type="Pfam" id="PF25876"/>
    </source>
</evidence>
<keyword evidence="8" id="KW-0812">Transmembrane</keyword>
<feature type="transmembrane region" description="Helical" evidence="8">
    <location>
        <begin position="26"/>
        <end position="44"/>
    </location>
</feature>
<sequence>MTANSEASNPPPVRPNRTRAGKTRRTLIWTLVILIVAGLGFWWWKSPSSADKAAQAGGGGRFGGMNMVQPVSVQEVRRQDIRVTVNAIGSINAANTAIVHVQVSGVLQQINFKEGQQVQAGQLLAQIDPRAFQATLGQAEGVLARDKAQLDNARIDLARYKDLLSKDAIPKQQLDTQEALVRQLEGTVKSDQGTVDSAKLQLSYTRVTAPIAGRVGLKQSDLGNVVQPSDTNGIVIITQTRPIALVFSVPSANVPLITNRLRTNETVAVEAWDRTGKTKLATGQVATVDNAIDVTTDTIRVKALFPNLDDALFPNQAVSVVMQLNTLKDVLAVPQAAVLRGSQGFYVYVVNADSTVSTRVVKPGAIDSGWMAVDAKLEPGEKVVIDGTDRLREGGKVEVIAADPKQRAGASAPPPDSKRRNIPPEMAEKLKNMSPEERRAWFQQNGGSKKQDQGKQDKPAAPSN</sequence>
<dbReference type="Gene3D" id="2.40.420.20">
    <property type="match status" value="1"/>
</dbReference>
<evidence type="ECO:0000256" key="5">
    <source>
        <dbReference type="ARBA" id="ARBA00022519"/>
    </source>
</evidence>
<protein>
    <submittedName>
        <fullName evidence="13">MdtA/MuxA family multidrug efflux RND transporter periplasmic adaptor subunit</fullName>
    </submittedName>
</protein>
<evidence type="ECO:0000256" key="6">
    <source>
        <dbReference type="ARBA" id="ARBA00023136"/>
    </source>
</evidence>
<keyword evidence="14" id="KW-1185">Reference proteome</keyword>
<dbReference type="NCBIfam" id="TIGR01730">
    <property type="entry name" value="RND_mfp"/>
    <property type="match status" value="1"/>
</dbReference>
<organism evidence="13 14">
    <name type="scientific">Herminiimonas glaciei</name>
    <dbReference type="NCBI Taxonomy" id="523788"/>
    <lineage>
        <taxon>Bacteria</taxon>
        <taxon>Pseudomonadati</taxon>
        <taxon>Pseudomonadota</taxon>
        <taxon>Betaproteobacteria</taxon>
        <taxon>Burkholderiales</taxon>
        <taxon>Oxalobacteraceae</taxon>
        <taxon>Herminiimonas</taxon>
    </lineage>
</organism>
<dbReference type="InterPro" id="IPR058624">
    <property type="entry name" value="MdtA-like_HH"/>
</dbReference>
<accession>A0ABW2I946</accession>
<feature type="domain" description="Multidrug resistance protein MdtA-like barrel-sandwich hybrid" evidence="10">
    <location>
        <begin position="95"/>
        <end position="238"/>
    </location>
</feature>
<keyword evidence="5" id="KW-0997">Cell inner membrane</keyword>
<dbReference type="InterPro" id="IPR058627">
    <property type="entry name" value="MdtA-like_C"/>
</dbReference>
<feature type="compositionally biased region" description="Basic and acidic residues" evidence="7">
    <location>
        <begin position="449"/>
        <end position="458"/>
    </location>
</feature>
<name>A0ABW2I946_9BURK</name>
<keyword evidence="4" id="KW-1003">Cell membrane</keyword>
<dbReference type="Pfam" id="PF25967">
    <property type="entry name" value="RND-MFP_C"/>
    <property type="match status" value="1"/>
</dbReference>
<feature type="region of interest" description="Disordered" evidence="7">
    <location>
        <begin position="401"/>
        <end position="464"/>
    </location>
</feature>
<evidence type="ECO:0000313" key="14">
    <source>
        <dbReference type="Proteomes" id="UP001596542"/>
    </source>
</evidence>
<feature type="domain" description="Multidrug resistance protein MdtA-like C-terminal permuted SH3" evidence="12">
    <location>
        <begin position="329"/>
        <end position="390"/>
    </location>
</feature>
<feature type="region of interest" description="Disordered" evidence="7">
    <location>
        <begin position="1"/>
        <end position="20"/>
    </location>
</feature>
<dbReference type="PANTHER" id="PTHR30469">
    <property type="entry name" value="MULTIDRUG RESISTANCE PROTEIN MDTA"/>
    <property type="match status" value="1"/>
</dbReference>
<dbReference type="Pfam" id="PF25917">
    <property type="entry name" value="BSH_RND"/>
    <property type="match status" value="1"/>
</dbReference>
<dbReference type="Proteomes" id="UP001596542">
    <property type="component" value="Unassembled WGS sequence"/>
</dbReference>
<dbReference type="InterPro" id="IPR058626">
    <property type="entry name" value="MdtA-like_b-barrel"/>
</dbReference>
<dbReference type="Gene3D" id="2.40.30.170">
    <property type="match status" value="1"/>
</dbReference>
<evidence type="ECO:0000256" key="3">
    <source>
        <dbReference type="ARBA" id="ARBA00022448"/>
    </source>
</evidence>